<keyword evidence="1" id="KW-0812">Transmembrane</keyword>
<proteinExistence type="predicted"/>
<keyword evidence="1" id="KW-1133">Transmembrane helix</keyword>
<dbReference type="PANTHER" id="PTHR40465:SF1">
    <property type="entry name" value="DUF6534 DOMAIN-CONTAINING PROTEIN"/>
    <property type="match status" value="1"/>
</dbReference>
<feature type="transmembrane region" description="Helical" evidence="1">
    <location>
        <begin position="159"/>
        <end position="184"/>
    </location>
</feature>
<feature type="domain" description="DUF6534" evidence="2">
    <location>
        <begin position="166"/>
        <end position="254"/>
    </location>
</feature>
<dbReference type="OrthoDB" id="3262409at2759"/>
<gene>
    <name evidence="3" type="ORF">K435DRAFT_734583</name>
</gene>
<organism evidence="3 4">
    <name type="scientific">Dendrothele bispora (strain CBS 962.96)</name>
    <dbReference type="NCBI Taxonomy" id="1314807"/>
    <lineage>
        <taxon>Eukaryota</taxon>
        <taxon>Fungi</taxon>
        <taxon>Dikarya</taxon>
        <taxon>Basidiomycota</taxon>
        <taxon>Agaricomycotina</taxon>
        <taxon>Agaricomycetes</taxon>
        <taxon>Agaricomycetidae</taxon>
        <taxon>Agaricales</taxon>
        <taxon>Agaricales incertae sedis</taxon>
        <taxon>Dendrothele</taxon>
    </lineage>
</organism>
<sequence>MSSSVVLIVGPLFIGTVLNWSLQGLLTGQTYHFKVQFPKEKTWMKCFVYILFLLNLVQTLVTTSFAWDLLVAGWGVPAALASVPWSGAVHLALTGLISFIVQLFFCWQIWTIKKDVLVAKFVCVFIALVGLTQFVSVIIDSTQTTNLDFNAIPTKTLLGEIWLIGSFVADILIAVVMIAILVEARMNSRHSTTNDVLLRLIIQTVETGSLTAITAGVDLILFLKSPGNYLFLCPSLILGKLYTNAVVARLNSRRTSQTPHSTGVNVELGSQPSQQFEIHHLSQRNRGIVQSEERDLSFLK</sequence>
<name>A0A4S8L2E8_DENBC</name>
<keyword evidence="1" id="KW-0472">Membrane</keyword>
<keyword evidence="4" id="KW-1185">Reference proteome</keyword>
<protein>
    <recommendedName>
        <fullName evidence="2">DUF6534 domain-containing protein</fullName>
    </recommendedName>
</protein>
<evidence type="ECO:0000256" key="1">
    <source>
        <dbReference type="SAM" id="Phobius"/>
    </source>
</evidence>
<dbReference type="Pfam" id="PF20152">
    <property type="entry name" value="DUF6534"/>
    <property type="match status" value="1"/>
</dbReference>
<evidence type="ECO:0000313" key="4">
    <source>
        <dbReference type="Proteomes" id="UP000297245"/>
    </source>
</evidence>
<reference evidence="3 4" key="1">
    <citation type="journal article" date="2019" name="Nat. Ecol. Evol.">
        <title>Megaphylogeny resolves global patterns of mushroom evolution.</title>
        <authorList>
            <person name="Varga T."/>
            <person name="Krizsan K."/>
            <person name="Foldi C."/>
            <person name="Dima B."/>
            <person name="Sanchez-Garcia M."/>
            <person name="Sanchez-Ramirez S."/>
            <person name="Szollosi G.J."/>
            <person name="Szarkandi J.G."/>
            <person name="Papp V."/>
            <person name="Albert L."/>
            <person name="Andreopoulos W."/>
            <person name="Angelini C."/>
            <person name="Antonin V."/>
            <person name="Barry K.W."/>
            <person name="Bougher N.L."/>
            <person name="Buchanan P."/>
            <person name="Buyck B."/>
            <person name="Bense V."/>
            <person name="Catcheside P."/>
            <person name="Chovatia M."/>
            <person name="Cooper J."/>
            <person name="Damon W."/>
            <person name="Desjardin D."/>
            <person name="Finy P."/>
            <person name="Geml J."/>
            <person name="Haridas S."/>
            <person name="Hughes K."/>
            <person name="Justo A."/>
            <person name="Karasinski D."/>
            <person name="Kautmanova I."/>
            <person name="Kiss B."/>
            <person name="Kocsube S."/>
            <person name="Kotiranta H."/>
            <person name="LaButti K.M."/>
            <person name="Lechner B.E."/>
            <person name="Liimatainen K."/>
            <person name="Lipzen A."/>
            <person name="Lukacs Z."/>
            <person name="Mihaltcheva S."/>
            <person name="Morgado L.N."/>
            <person name="Niskanen T."/>
            <person name="Noordeloos M.E."/>
            <person name="Ohm R.A."/>
            <person name="Ortiz-Santana B."/>
            <person name="Ovrebo C."/>
            <person name="Racz N."/>
            <person name="Riley R."/>
            <person name="Savchenko A."/>
            <person name="Shiryaev A."/>
            <person name="Soop K."/>
            <person name="Spirin V."/>
            <person name="Szebenyi C."/>
            <person name="Tomsovsky M."/>
            <person name="Tulloss R.E."/>
            <person name="Uehling J."/>
            <person name="Grigoriev I.V."/>
            <person name="Vagvolgyi C."/>
            <person name="Papp T."/>
            <person name="Martin F.M."/>
            <person name="Miettinen O."/>
            <person name="Hibbett D.S."/>
            <person name="Nagy L.G."/>
        </authorList>
    </citation>
    <scope>NUCLEOTIDE SEQUENCE [LARGE SCALE GENOMIC DNA]</scope>
    <source>
        <strain evidence="3 4">CBS 962.96</strain>
    </source>
</reference>
<feature type="transmembrane region" description="Helical" evidence="1">
    <location>
        <begin position="6"/>
        <end position="26"/>
    </location>
</feature>
<feature type="transmembrane region" description="Helical" evidence="1">
    <location>
        <begin position="47"/>
        <end position="67"/>
    </location>
</feature>
<feature type="transmembrane region" description="Helical" evidence="1">
    <location>
        <begin position="87"/>
        <end position="110"/>
    </location>
</feature>
<dbReference type="AlphaFoldDB" id="A0A4S8L2E8"/>
<dbReference type="Proteomes" id="UP000297245">
    <property type="component" value="Unassembled WGS sequence"/>
</dbReference>
<accession>A0A4S8L2E8</accession>
<dbReference type="InterPro" id="IPR045339">
    <property type="entry name" value="DUF6534"/>
</dbReference>
<dbReference type="EMBL" id="ML179717">
    <property type="protein sequence ID" value="THU82646.1"/>
    <property type="molecule type" value="Genomic_DNA"/>
</dbReference>
<evidence type="ECO:0000313" key="3">
    <source>
        <dbReference type="EMBL" id="THU82646.1"/>
    </source>
</evidence>
<dbReference type="PANTHER" id="PTHR40465">
    <property type="entry name" value="CHROMOSOME 1, WHOLE GENOME SHOTGUN SEQUENCE"/>
    <property type="match status" value="1"/>
</dbReference>
<feature type="transmembrane region" description="Helical" evidence="1">
    <location>
        <begin position="117"/>
        <end position="139"/>
    </location>
</feature>
<evidence type="ECO:0000259" key="2">
    <source>
        <dbReference type="Pfam" id="PF20152"/>
    </source>
</evidence>